<organism evidence="1 2">
    <name type="scientific">Dendrobium thyrsiflorum</name>
    <name type="common">Pinecone-like raceme dendrobium</name>
    <name type="synonym">Orchid</name>
    <dbReference type="NCBI Taxonomy" id="117978"/>
    <lineage>
        <taxon>Eukaryota</taxon>
        <taxon>Viridiplantae</taxon>
        <taxon>Streptophyta</taxon>
        <taxon>Embryophyta</taxon>
        <taxon>Tracheophyta</taxon>
        <taxon>Spermatophyta</taxon>
        <taxon>Magnoliopsida</taxon>
        <taxon>Liliopsida</taxon>
        <taxon>Asparagales</taxon>
        <taxon>Orchidaceae</taxon>
        <taxon>Epidendroideae</taxon>
        <taxon>Malaxideae</taxon>
        <taxon>Dendrobiinae</taxon>
        <taxon>Dendrobium</taxon>
    </lineage>
</organism>
<reference evidence="1 2" key="1">
    <citation type="journal article" date="2024" name="Plant Biotechnol. J.">
        <title>Dendrobium thyrsiflorum genome and its molecular insights into genes involved in important horticultural traits.</title>
        <authorList>
            <person name="Chen B."/>
            <person name="Wang J.Y."/>
            <person name="Zheng P.J."/>
            <person name="Li K.L."/>
            <person name="Liang Y.M."/>
            <person name="Chen X.F."/>
            <person name="Zhang C."/>
            <person name="Zhao X."/>
            <person name="He X."/>
            <person name="Zhang G.Q."/>
            <person name="Liu Z.J."/>
            <person name="Xu Q."/>
        </authorList>
    </citation>
    <scope>NUCLEOTIDE SEQUENCE [LARGE SCALE GENOMIC DNA]</scope>
    <source>
        <strain evidence="1">GZMU011</strain>
    </source>
</reference>
<proteinExistence type="predicted"/>
<name>A0ABD0TYM7_DENTH</name>
<dbReference type="Gene3D" id="2.70.98.10">
    <property type="match status" value="1"/>
</dbReference>
<evidence type="ECO:0000313" key="1">
    <source>
        <dbReference type="EMBL" id="KAL0904670.1"/>
    </source>
</evidence>
<keyword evidence="2" id="KW-1185">Reference proteome</keyword>
<protein>
    <submittedName>
        <fullName evidence="1">Uncharacterized protein</fullName>
    </submittedName>
</protein>
<accession>A0ABD0TYM7</accession>
<comment type="caution">
    <text evidence="1">The sequence shown here is derived from an EMBL/GenBank/DDBJ whole genome shotgun (WGS) entry which is preliminary data.</text>
</comment>
<gene>
    <name evidence="1" type="ORF">M5K25_026800</name>
</gene>
<dbReference type="EMBL" id="JANQDX010000019">
    <property type="protein sequence ID" value="KAL0904670.1"/>
    <property type="molecule type" value="Genomic_DNA"/>
</dbReference>
<dbReference type="Proteomes" id="UP001552299">
    <property type="component" value="Unassembled WGS sequence"/>
</dbReference>
<dbReference type="InterPro" id="IPR014718">
    <property type="entry name" value="GH-type_carb-bd"/>
</dbReference>
<evidence type="ECO:0000313" key="2">
    <source>
        <dbReference type="Proteomes" id="UP001552299"/>
    </source>
</evidence>
<dbReference type="AlphaFoldDB" id="A0ABD0TYM7"/>
<sequence length="185" mass="21014">MAVAKPSIELCKGSNGLEKVVLKEARGSSVEALGWDFVLEISVQDLLLCTLDLVLWIPCLRDGRLSCTKESLAVSHRWHAMCMTGLLQLLVGACVCYTSSVFACKGPVYLPDIAWWLTVYLYGAHVTSWKNDHGEELLFVSSKVMAFNWTRPRLMPDIEPYEDYIWREIDIFDPSHLAFIRDRLS</sequence>